<proteinExistence type="predicted"/>
<evidence type="ECO:0000313" key="1">
    <source>
        <dbReference type="EMBL" id="KNY29016.1"/>
    </source>
</evidence>
<protein>
    <submittedName>
        <fullName evidence="1">Uncharacterized protein</fullName>
    </submittedName>
</protein>
<comment type="caution">
    <text evidence="1">The sequence shown here is derived from an EMBL/GenBank/DDBJ whole genome shotgun (WGS) entry which is preliminary data.</text>
</comment>
<name>A0A0L6JT41_9FIRM</name>
<dbReference type="OrthoDB" id="5296662at2"/>
<keyword evidence="2" id="KW-1185">Reference proteome</keyword>
<gene>
    <name evidence="1" type="ORF">Bccel_4290</name>
</gene>
<reference evidence="2" key="1">
    <citation type="submission" date="2015-07" db="EMBL/GenBank/DDBJ databases">
        <title>Near-Complete Genome Sequence of the Cellulolytic Bacterium Bacteroides (Pseudobacteroides) cellulosolvens ATCC 35603.</title>
        <authorList>
            <person name="Dassa B."/>
            <person name="Utturkar S.M."/>
            <person name="Klingeman D.M."/>
            <person name="Hurt R.A."/>
            <person name="Keller M."/>
            <person name="Xu J."/>
            <person name="Reddy Y.H.K."/>
            <person name="Borovok I."/>
            <person name="Grinberg I.R."/>
            <person name="Lamed R."/>
            <person name="Zhivin O."/>
            <person name="Bayer E.A."/>
            <person name="Brown S.D."/>
        </authorList>
    </citation>
    <scope>NUCLEOTIDE SEQUENCE [LARGE SCALE GENOMIC DNA]</scope>
    <source>
        <strain evidence="2">DSM 2933</strain>
    </source>
</reference>
<dbReference type="STRING" id="398512.Bccel_4290"/>
<dbReference type="RefSeq" id="WP_036937300.1">
    <property type="nucleotide sequence ID" value="NZ_JQKC01000005.1"/>
</dbReference>
<organism evidence="1 2">
    <name type="scientific">Pseudobacteroides cellulosolvens ATCC 35603 = DSM 2933</name>
    <dbReference type="NCBI Taxonomy" id="398512"/>
    <lineage>
        <taxon>Bacteria</taxon>
        <taxon>Bacillati</taxon>
        <taxon>Bacillota</taxon>
        <taxon>Clostridia</taxon>
        <taxon>Eubacteriales</taxon>
        <taxon>Oscillospiraceae</taxon>
        <taxon>Pseudobacteroides</taxon>
    </lineage>
</organism>
<sequence length="390" mass="42167">MAITKYTHTVNIDVGVSTVGKIIEFGKDFLDWLYANMPGGETMTKNTQTPNVDTVSRAWNAVTGTAQNGGSANTIKLASGASSTNGFYVGQQITLTGGPGAGDVRNITAYDGTTKIATVDTNFSATPTSSTTYSIKETWVPDWLKAAFPDASSYRFVTGVITFTHAESQSDWVICTTYDGSTTKYGAIVVGIRNNAASGQVVYGEITRYQPDTIDNVYLNHNETIILLIADKSNGYKIISKDANPSATSGNTYYYGVVKLDSPVEATDTNAWFMFGQNDATKTRFTRQFNGEALGQICEITCDTLIPEGTNFTKNFYNQKIPLARVWAGVADLGMRGYTSNLVIVPQSFIVSNQYYTINGDSYYGLGTFDNHIQLPGGGANVGQRVLLKA</sequence>
<dbReference type="EMBL" id="LGTC01000001">
    <property type="protein sequence ID" value="KNY29016.1"/>
    <property type="molecule type" value="Genomic_DNA"/>
</dbReference>
<dbReference type="AlphaFoldDB" id="A0A0L6JT41"/>
<accession>A0A0L6JT41</accession>
<evidence type="ECO:0000313" key="2">
    <source>
        <dbReference type="Proteomes" id="UP000036923"/>
    </source>
</evidence>
<dbReference type="Proteomes" id="UP000036923">
    <property type="component" value="Unassembled WGS sequence"/>
</dbReference>